<protein>
    <recommendedName>
        <fullName evidence="4">PLC-like phosphodiesterase</fullName>
    </recommendedName>
</protein>
<dbReference type="STRING" id="4846.A0A367JZT0"/>
<dbReference type="AlphaFoldDB" id="A0A367JZT0"/>
<dbReference type="InterPro" id="IPR051057">
    <property type="entry name" value="PI-PLC_domain"/>
</dbReference>
<keyword evidence="3" id="KW-1185">Reference proteome</keyword>
<dbReference type="PANTHER" id="PTHR13593">
    <property type="match status" value="1"/>
</dbReference>
<keyword evidence="1" id="KW-0732">Signal</keyword>
<dbReference type="GO" id="GO:0008081">
    <property type="term" value="F:phosphoric diester hydrolase activity"/>
    <property type="evidence" value="ECO:0007669"/>
    <property type="project" value="InterPro"/>
</dbReference>
<feature type="signal peptide" evidence="1">
    <location>
        <begin position="1"/>
        <end position="19"/>
    </location>
</feature>
<evidence type="ECO:0000256" key="1">
    <source>
        <dbReference type="SAM" id="SignalP"/>
    </source>
</evidence>
<dbReference type="EMBL" id="PJQM01002428">
    <property type="protein sequence ID" value="RCH95453.1"/>
    <property type="molecule type" value="Genomic_DNA"/>
</dbReference>
<dbReference type="InterPro" id="IPR017946">
    <property type="entry name" value="PLC-like_Pdiesterase_TIM-brl"/>
</dbReference>
<dbReference type="PANTHER" id="PTHR13593:SF140">
    <property type="entry name" value="PLC-LIKE PHOSPHODIESTERASE"/>
    <property type="match status" value="1"/>
</dbReference>
<comment type="caution">
    <text evidence="2">The sequence shown here is derived from an EMBL/GenBank/DDBJ whole genome shotgun (WGS) entry which is preliminary data.</text>
</comment>
<dbReference type="GO" id="GO:0006629">
    <property type="term" value="P:lipid metabolic process"/>
    <property type="evidence" value="ECO:0007669"/>
    <property type="project" value="InterPro"/>
</dbReference>
<dbReference type="Gene3D" id="3.20.20.190">
    <property type="entry name" value="Phosphatidylinositol (PI) phosphodiesterase"/>
    <property type="match status" value="1"/>
</dbReference>
<dbReference type="Pfam" id="PF26146">
    <property type="entry name" value="PI-PLC_X"/>
    <property type="match status" value="1"/>
</dbReference>
<dbReference type="Proteomes" id="UP000253551">
    <property type="component" value="Unassembled WGS sequence"/>
</dbReference>
<evidence type="ECO:0000313" key="2">
    <source>
        <dbReference type="EMBL" id="RCH95453.1"/>
    </source>
</evidence>
<name>A0A367JZT0_RHIST</name>
<feature type="chain" id="PRO_5016662548" description="PLC-like phosphodiesterase" evidence="1">
    <location>
        <begin position="20"/>
        <end position="358"/>
    </location>
</feature>
<reference evidence="2 3" key="1">
    <citation type="journal article" date="2018" name="G3 (Bethesda)">
        <title>Phylogenetic and Phylogenomic Definition of Rhizopus Species.</title>
        <authorList>
            <person name="Gryganskyi A.P."/>
            <person name="Golan J."/>
            <person name="Dolatabadi S."/>
            <person name="Mondo S."/>
            <person name="Robb S."/>
            <person name="Idnurm A."/>
            <person name="Muszewska A."/>
            <person name="Steczkiewicz K."/>
            <person name="Masonjones S."/>
            <person name="Liao H.L."/>
            <person name="Gajdeczka M.T."/>
            <person name="Anike F."/>
            <person name="Vuek A."/>
            <person name="Anishchenko I.M."/>
            <person name="Voigt K."/>
            <person name="de Hoog G.S."/>
            <person name="Smith M.E."/>
            <person name="Heitman J."/>
            <person name="Vilgalys R."/>
            <person name="Stajich J.E."/>
        </authorList>
    </citation>
    <scope>NUCLEOTIDE SEQUENCE [LARGE SCALE GENOMIC DNA]</scope>
    <source>
        <strain evidence="2 3">LSU 92-RS-03</strain>
    </source>
</reference>
<dbReference type="SUPFAM" id="SSF51695">
    <property type="entry name" value="PLC-like phosphodiesterases"/>
    <property type="match status" value="1"/>
</dbReference>
<accession>A0A367JZT0</accession>
<proteinExistence type="predicted"/>
<evidence type="ECO:0008006" key="4">
    <source>
        <dbReference type="Google" id="ProtNLM"/>
    </source>
</evidence>
<evidence type="ECO:0000313" key="3">
    <source>
        <dbReference type="Proteomes" id="UP000253551"/>
    </source>
</evidence>
<dbReference type="OrthoDB" id="7984201at2759"/>
<organism evidence="2 3">
    <name type="scientific">Rhizopus stolonifer</name>
    <name type="common">Rhizopus nigricans</name>
    <dbReference type="NCBI Taxonomy" id="4846"/>
    <lineage>
        <taxon>Eukaryota</taxon>
        <taxon>Fungi</taxon>
        <taxon>Fungi incertae sedis</taxon>
        <taxon>Mucoromycota</taxon>
        <taxon>Mucoromycotina</taxon>
        <taxon>Mucoromycetes</taxon>
        <taxon>Mucorales</taxon>
        <taxon>Mucorineae</taxon>
        <taxon>Rhizopodaceae</taxon>
        <taxon>Rhizopus</taxon>
    </lineage>
</organism>
<sequence>MYFLPFIFLIHHVMSECNGGPELCQKPYSDITYLVTHDSYALTPRLGATQDYSILDQLNDGVRGIKLSAVPSSSDPNIIQLCHTICGMLDAGPATDTLNVISGWLKENPKEIVTIMWNNLYNMKATQFASAYEASDIMPFVYTRQNLSDAWPNLQTMIDANQRLVNFVDAEADVTQVPWLMDQFSQVFETPYENIDTFNCEVDRIGQDLNPKDLMYVVNHFLYASFEVGATKIEMPSKAKANVTNAHVSLADHIQNCTSQFEKKPNFIEVDFYSIGDSLSMVAELNGVSAQQLTSKQDTKSEGMAIIHKTSLSPTEHIMIDNTVSMGNLLTPKSLFYIASMLTSVLVTYLSSGNKILS</sequence>
<gene>
    <name evidence="2" type="ORF">CU098_009938</name>
</gene>